<feature type="domain" description="Transposase InsH N-terminal" evidence="1">
    <location>
        <begin position="19"/>
        <end position="79"/>
    </location>
</feature>
<dbReference type="RefSeq" id="WP_379787535.1">
    <property type="nucleotide sequence ID" value="NZ_JBHSHL010000011.1"/>
</dbReference>
<reference evidence="3" key="1">
    <citation type="journal article" date="2019" name="Int. J. Syst. Evol. Microbiol.">
        <title>The Global Catalogue of Microorganisms (GCM) 10K type strain sequencing project: providing services to taxonomists for standard genome sequencing and annotation.</title>
        <authorList>
            <consortium name="The Broad Institute Genomics Platform"/>
            <consortium name="The Broad Institute Genome Sequencing Center for Infectious Disease"/>
            <person name="Wu L."/>
            <person name="Ma J."/>
        </authorList>
    </citation>
    <scope>NUCLEOTIDE SEQUENCE [LARGE SCALE GENOMIC DNA]</scope>
    <source>
        <strain evidence="3">CCUG 46385</strain>
    </source>
</reference>
<protein>
    <submittedName>
        <fullName evidence="2">Transposase</fullName>
    </submittedName>
</protein>
<feature type="non-terminal residue" evidence="2">
    <location>
        <position position="80"/>
    </location>
</feature>
<dbReference type="EMBL" id="JBHSHL010000011">
    <property type="protein sequence ID" value="MFC4804050.1"/>
    <property type="molecule type" value="Genomic_DNA"/>
</dbReference>
<dbReference type="Proteomes" id="UP001595916">
    <property type="component" value="Unassembled WGS sequence"/>
</dbReference>
<dbReference type="Pfam" id="PF05598">
    <property type="entry name" value="DUF772"/>
    <property type="match status" value="1"/>
</dbReference>
<sequence>MNKQLNLSILTDELLSVKTKKKEFLKQIDQIIPWEEWIELIKPFYYKAKRGNKPYEIELMLRLYILQNLYNLSDMATVAE</sequence>
<comment type="caution">
    <text evidence="2">The sequence shown here is derived from an EMBL/GenBank/DDBJ whole genome shotgun (WGS) entry which is preliminary data.</text>
</comment>
<dbReference type="PANTHER" id="PTHR35604">
    <property type="entry name" value="TRANSPOSASE INSH FOR INSERTION SEQUENCE ELEMENT IS5A-RELATED"/>
    <property type="match status" value="1"/>
</dbReference>
<evidence type="ECO:0000313" key="2">
    <source>
        <dbReference type="EMBL" id="MFC4804050.1"/>
    </source>
</evidence>
<evidence type="ECO:0000259" key="1">
    <source>
        <dbReference type="Pfam" id="PF05598"/>
    </source>
</evidence>
<proteinExistence type="predicted"/>
<accession>A0ABV9QIA0</accession>
<dbReference type="PANTHER" id="PTHR35604:SF2">
    <property type="entry name" value="TRANSPOSASE INSH FOR INSERTION SEQUENCE ELEMENT IS5A-RELATED"/>
    <property type="match status" value="1"/>
</dbReference>
<gene>
    <name evidence="2" type="ORF">ACFO4R_03050</name>
</gene>
<keyword evidence="3" id="KW-1185">Reference proteome</keyword>
<organism evidence="2 3">
    <name type="scientific">Filifactor villosus</name>
    <dbReference type="NCBI Taxonomy" id="29374"/>
    <lineage>
        <taxon>Bacteria</taxon>
        <taxon>Bacillati</taxon>
        <taxon>Bacillota</taxon>
        <taxon>Clostridia</taxon>
        <taxon>Peptostreptococcales</taxon>
        <taxon>Filifactoraceae</taxon>
        <taxon>Filifactor</taxon>
    </lineage>
</organism>
<evidence type="ECO:0000313" key="3">
    <source>
        <dbReference type="Proteomes" id="UP001595916"/>
    </source>
</evidence>
<name>A0ABV9QIA0_9FIRM</name>
<dbReference type="InterPro" id="IPR008490">
    <property type="entry name" value="Transposase_InsH_N"/>
</dbReference>